<dbReference type="PANTHER" id="PTHR34580:SF3">
    <property type="entry name" value="PROTEIN PAFB"/>
    <property type="match status" value="1"/>
</dbReference>
<reference evidence="3 4" key="1">
    <citation type="journal article" date="2024" name="Int. J. Syst. Evol. Microbiol.">
        <title>Clostridium omnivorum sp. nov., isolated from anoxic soil under the treatment of reductive soil disinfestation.</title>
        <authorList>
            <person name="Ueki A."/>
            <person name="Tonouchi A."/>
            <person name="Kaku N."/>
            <person name="Honma S."/>
            <person name="Ueki K."/>
        </authorList>
    </citation>
    <scope>NUCLEOTIDE SEQUENCE [LARGE SCALE GENOMIC DNA]</scope>
    <source>
        <strain evidence="3 4">E14</strain>
    </source>
</reference>
<sequence>MLHFYILQLLAKKAAPMSLDEVVEELDTLTRDLPGLKDGFDRNTVRRKLEKLLLEEVLDTEKDKTKKLYKIAEDFYKDFDDEELIDILYTMEFFSNTAAVTLPGYYAMDTLRNYAKQERNLSISTEDIFMYKHNHLQRIIDDEILWDIFEVMKSGSLASFNYIRKNNSKEDSNKIVKPLKIIIDFQYGRQYLLCIDCKKDRLSFYRIDRIKNLKRCDDEILQQKANKVSEECYNKCWCASLGRNEEGSITTKVEAEFSFDEVKKSYILDRIKREGRWGELQKISQNKYLYTIEVTDPEELLPWFRSFGEHVRVKASDEHKLDEKLRDNWKELLIKYGAV</sequence>
<dbReference type="Pfam" id="PF13280">
    <property type="entry name" value="WYL"/>
    <property type="match status" value="1"/>
</dbReference>
<feature type="domain" description="WCX" evidence="2">
    <location>
        <begin position="269"/>
        <end position="318"/>
    </location>
</feature>
<dbReference type="Pfam" id="PF25583">
    <property type="entry name" value="WCX"/>
    <property type="match status" value="1"/>
</dbReference>
<dbReference type="PANTHER" id="PTHR34580">
    <property type="match status" value="1"/>
</dbReference>
<dbReference type="Proteomes" id="UP001208567">
    <property type="component" value="Unassembled WGS sequence"/>
</dbReference>
<evidence type="ECO:0000313" key="4">
    <source>
        <dbReference type="Proteomes" id="UP001208567"/>
    </source>
</evidence>
<dbReference type="EMBL" id="BRXR01000001">
    <property type="protein sequence ID" value="GLC31790.1"/>
    <property type="molecule type" value="Genomic_DNA"/>
</dbReference>
<evidence type="ECO:0000259" key="2">
    <source>
        <dbReference type="Pfam" id="PF25583"/>
    </source>
</evidence>
<accession>A0ABQ5N993</accession>
<dbReference type="InterPro" id="IPR051534">
    <property type="entry name" value="CBASS_pafABC_assoc_protein"/>
</dbReference>
<organism evidence="3 4">
    <name type="scientific">Clostridium omnivorum</name>
    <dbReference type="NCBI Taxonomy" id="1604902"/>
    <lineage>
        <taxon>Bacteria</taxon>
        <taxon>Bacillati</taxon>
        <taxon>Bacillota</taxon>
        <taxon>Clostridia</taxon>
        <taxon>Eubacteriales</taxon>
        <taxon>Clostridiaceae</taxon>
        <taxon>Clostridium</taxon>
    </lineage>
</organism>
<proteinExistence type="predicted"/>
<dbReference type="PROSITE" id="PS52050">
    <property type="entry name" value="WYL"/>
    <property type="match status" value="1"/>
</dbReference>
<evidence type="ECO:0000259" key="1">
    <source>
        <dbReference type="Pfam" id="PF13280"/>
    </source>
</evidence>
<comment type="caution">
    <text evidence="3">The sequence shown here is derived from an EMBL/GenBank/DDBJ whole genome shotgun (WGS) entry which is preliminary data.</text>
</comment>
<name>A0ABQ5N993_9CLOT</name>
<keyword evidence="4" id="KW-1185">Reference proteome</keyword>
<dbReference type="InterPro" id="IPR057727">
    <property type="entry name" value="WCX_dom"/>
</dbReference>
<feature type="domain" description="WYL" evidence="1">
    <location>
        <begin position="147"/>
        <end position="214"/>
    </location>
</feature>
<gene>
    <name evidence="3" type="ORF">bsdE14_32000</name>
</gene>
<protein>
    <submittedName>
        <fullName evidence="3">WYL domain-containing protein</fullName>
    </submittedName>
</protein>
<evidence type="ECO:0000313" key="3">
    <source>
        <dbReference type="EMBL" id="GLC31790.1"/>
    </source>
</evidence>
<dbReference type="InterPro" id="IPR026881">
    <property type="entry name" value="WYL_dom"/>
</dbReference>